<evidence type="ECO:0000256" key="6">
    <source>
        <dbReference type="ARBA" id="ARBA00022692"/>
    </source>
</evidence>
<feature type="transmembrane region" description="Helical" evidence="11">
    <location>
        <begin position="71"/>
        <end position="91"/>
    </location>
</feature>
<evidence type="ECO:0000256" key="2">
    <source>
        <dbReference type="ARBA" id="ARBA00007809"/>
    </source>
</evidence>
<dbReference type="PANTHER" id="PTHR10791:SF130">
    <property type="entry name" value="BIDIRECTIONAL SUGAR TRANSPORTER SWEET6-RELATED"/>
    <property type="match status" value="1"/>
</dbReference>
<sequence length="260" mass="27988">MVSADAIRTAVGILGNGIALALFLSPLPTFVRICKKRSVEEFSAVPYVATLLNCTMWLVYGLPAVHPHSTLVLTINGAGTAIELAYVLLFLVYARGGRQRARVAAMLAAEAAFVVAVALMVLTTLRTHERRSMVVGVLCVVFGTMMYAAPLSVMKLVIQTKSVEYMPLSLSLASFFNGLCWTAYALIRFDLYITIPNALGVMFAVAQLVLYAVYYKSTQRQIADRKRKTAEMAEVVVVKAAAPTVAVDANDDKAGGSGAQ</sequence>
<protein>
    <recommendedName>
        <fullName evidence="11">Bidirectional sugar transporter SWEET</fullName>
    </recommendedName>
</protein>
<accession>A0A8J5FGF0</accession>
<feature type="transmembrane region" description="Helical" evidence="11">
    <location>
        <begin position="6"/>
        <end position="24"/>
    </location>
</feature>
<evidence type="ECO:0000313" key="12">
    <source>
        <dbReference type="EMBL" id="KAG6487302.1"/>
    </source>
</evidence>
<dbReference type="OrthoDB" id="409725at2759"/>
<gene>
    <name evidence="12" type="ORF">ZIOFF_055888</name>
</gene>
<evidence type="ECO:0000256" key="3">
    <source>
        <dbReference type="ARBA" id="ARBA00022448"/>
    </source>
</evidence>
<evidence type="ECO:0000313" key="13">
    <source>
        <dbReference type="Proteomes" id="UP000734854"/>
    </source>
</evidence>
<dbReference type="InterPro" id="IPR004316">
    <property type="entry name" value="SWEET_rpt"/>
</dbReference>
<keyword evidence="9 11" id="KW-0472">Membrane</keyword>
<dbReference type="GO" id="GO:0005886">
    <property type="term" value="C:plasma membrane"/>
    <property type="evidence" value="ECO:0007669"/>
    <property type="project" value="UniProtKB-SubCell"/>
</dbReference>
<evidence type="ECO:0000256" key="5">
    <source>
        <dbReference type="ARBA" id="ARBA00022597"/>
    </source>
</evidence>
<dbReference type="Proteomes" id="UP000734854">
    <property type="component" value="Unassembled WGS sequence"/>
</dbReference>
<dbReference type="AlphaFoldDB" id="A0A8J5FGF0"/>
<dbReference type="EMBL" id="JACMSC010000015">
    <property type="protein sequence ID" value="KAG6487302.1"/>
    <property type="molecule type" value="Genomic_DNA"/>
</dbReference>
<feature type="transmembrane region" description="Helical" evidence="11">
    <location>
        <begin position="44"/>
        <end position="65"/>
    </location>
</feature>
<evidence type="ECO:0000256" key="1">
    <source>
        <dbReference type="ARBA" id="ARBA00004651"/>
    </source>
</evidence>
<dbReference type="PANTHER" id="PTHR10791">
    <property type="entry name" value="RAG1-ACTIVATING PROTEIN 1"/>
    <property type="match status" value="1"/>
</dbReference>
<comment type="function">
    <text evidence="11">Mediates both low-affinity uptake and efflux of sugar across the membrane.</text>
</comment>
<evidence type="ECO:0000256" key="10">
    <source>
        <dbReference type="ARBA" id="ARBA00038715"/>
    </source>
</evidence>
<comment type="subcellular location">
    <subcellularLocation>
        <location evidence="1 11">Cell membrane</location>
        <topology evidence="1 11">Multi-pass membrane protein</topology>
    </subcellularLocation>
</comment>
<evidence type="ECO:0000256" key="8">
    <source>
        <dbReference type="ARBA" id="ARBA00022989"/>
    </source>
</evidence>
<name>A0A8J5FGF0_ZINOF</name>
<feature type="transmembrane region" description="Helical" evidence="11">
    <location>
        <begin position="134"/>
        <end position="153"/>
    </location>
</feature>
<keyword evidence="8 11" id="KW-1133">Transmembrane helix</keyword>
<feature type="transmembrane region" description="Helical" evidence="11">
    <location>
        <begin position="193"/>
        <end position="215"/>
    </location>
</feature>
<dbReference type="InterPro" id="IPR047664">
    <property type="entry name" value="SWEET"/>
</dbReference>
<comment type="subunit">
    <text evidence="10">Forms homooligomers and/or heterooligomers.</text>
</comment>
<dbReference type="GO" id="GO:0051119">
    <property type="term" value="F:sugar transmembrane transporter activity"/>
    <property type="evidence" value="ECO:0007669"/>
    <property type="project" value="InterPro"/>
</dbReference>
<organism evidence="12 13">
    <name type="scientific">Zingiber officinale</name>
    <name type="common">Ginger</name>
    <name type="synonym">Amomum zingiber</name>
    <dbReference type="NCBI Taxonomy" id="94328"/>
    <lineage>
        <taxon>Eukaryota</taxon>
        <taxon>Viridiplantae</taxon>
        <taxon>Streptophyta</taxon>
        <taxon>Embryophyta</taxon>
        <taxon>Tracheophyta</taxon>
        <taxon>Spermatophyta</taxon>
        <taxon>Magnoliopsida</taxon>
        <taxon>Liliopsida</taxon>
        <taxon>Zingiberales</taxon>
        <taxon>Zingiberaceae</taxon>
        <taxon>Zingiber</taxon>
    </lineage>
</organism>
<feature type="transmembrane region" description="Helical" evidence="11">
    <location>
        <begin position="165"/>
        <end position="187"/>
    </location>
</feature>
<evidence type="ECO:0000256" key="11">
    <source>
        <dbReference type="RuleBase" id="RU910715"/>
    </source>
</evidence>
<keyword evidence="6 11" id="KW-0812">Transmembrane</keyword>
<dbReference type="Pfam" id="PF03083">
    <property type="entry name" value="MtN3_slv"/>
    <property type="match status" value="2"/>
</dbReference>
<evidence type="ECO:0000256" key="4">
    <source>
        <dbReference type="ARBA" id="ARBA00022475"/>
    </source>
</evidence>
<dbReference type="FunFam" id="1.20.1280.290:FF:000002">
    <property type="entry name" value="Bidirectional sugar transporter SWEET"/>
    <property type="match status" value="1"/>
</dbReference>
<dbReference type="FunFam" id="1.20.1280.290:FF:000001">
    <property type="entry name" value="Bidirectional sugar transporter SWEET"/>
    <property type="match status" value="1"/>
</dbReference>
<evidence type="ECO:0000256" key="7">
    <source>
        <dbReference type="ARBA" id="ARBA00022737"/>
    </source>
</evidence>
<keyword evidence="7" id="KW-0677">Repeat</keyword>
<comment type="similarity">
    <text evidence="2 11">Belongs to the SWEET sugar transporter family.</text>
</comment>
<proteinExistence type="inferred from homology"/>
<feature type="transmembrane region" description="Helical" evidence="11">
    <location>
        <begin position="103"/>
        <end position="122"/>
    </location>
</feature>
<evidence type="ECO:0000256" key="9">
    <source>
        <dbReference type="ARBA" id="ARBA00023136"/>
    </source>
</evidence>
<keyword evidence="4" id="KW-1003">Cell membrane</keyword>
<keyword evidence="5 11" id="KW-0762">Sugar transport</keyword>
<reference evidence="12 13" key="1">
    <citation type="submission" date="2020-08" db="EMBL/GenBank/DDBJ databases">
        <title>Plant Genome Project.</title>
        <authorList>
            <person name="Zhang R.-G."/>
        </authorList>
    </citation>
    <scope>NUCLEOTIDE SEQUENCE [LARGE SCALE GENOMIC DNA]</scope>
    <source>
        <tissue evidence="12">Rhizome</tissue>
    </source>
</reference>
<comment type="caution">
    <text evidence="12">The sequence shown here is derived from an EMBL/GenBank/DDBJ whole genome shotgun (WGS) entry which is preliminary data.</text>
</comment>
<keyword evidence="3 11" id="KW-0813">Transport</keyword>
<keyword evidence="13" id="KW-1185">Reference proteome</keyword>